<protein>
    <submittedName>
        <fullName evidence="2">Flavodoxin domain-containing protein</fullName>
    </submittedName>
</protein>
<accession>A0A9D2JU09</accession>
<reference evidence="2" key="1">
    <citation type="journal article" date="2021" name="PeerJ">
        <title>Extensive microbial diversity within the chicken gut microbiome revealed by metagenomics and culture.</title>
        <authorList>
            <person name="Gilroy R."/>
            <person name="Ravi A."/>
            <person name="Getino M."/>
            <person name="Pursley I."/>
            <person name="Horton D.L."/>
            <person name="Alikhan N.F."/>
            <person name="Baker D."/>
            <person name="Gharbi K."/>
            <person name="Hall N."/>
            <person name="Watson M."/>
            <person name="Adriaenssens E.M."/>
            <person name="Foster-Nyarko E."/>
            <person name="Jarju S."/>
            <person name="Secka A."/>
            <person name="Antonio M."/>
            <person name="Oren A."/>
            <person name="Chaudhuri R.R."/>
            <person name="La Ragione R."/>
            <person name="Hildebrand F."/>
            <person name="Pallen M.J."/>
        </authorList>
    </citation>
    <scope>NUCLEOTIDE SEQUENCE</scope>
    <source>
        <strain evidence="2">1068</strain>
    </source>
</reference>
<dbReference type="SUPFAM" id="SSF52218">
    <property type="entry name" value="Flavoproteins"/>
    <property type="match status" value="1"/>
</dbReference>
<evidence type="ECO:0000313" key="3">
    <source>
        <dbReference type="Proteomes" id="UP000824056"/>
    </source>
</evidence>
<dbReference type="AlphaFoldDB" id="A0A9D2JU09"/>
<dbReference type="EMBL" id="DXBG01000193">
    <property type="protein sequence ID" value="HIZ65904.1"/>
    <property type="molecule type" value="Genomic_DNA"/>
</dbReference>
<evidence type="ECO:0000313" key="2">
    <source>
        <dbReference type="EMBL" id="HIZ65904.1"/>
    </source>
</evidence>
<comment type="caution">
    <text evidence="2">The sequence shown here is derived from an EMBL/GenBank/DDBJ whole genome shotgun (WGS) entry which is preliminary data.</text>
</comment>
<dbReference type="Proteomes" id="UP000824056">
    <property type="component" value="Unassembled WGS sequence"/>
</dbReference>
<dbReference type="InterPro" id="IPR029039">
    <property type="entry name" value="Flavoprotein-like_sf"/>
</dbReference>
<dbReference type="InterPro" id="IPR026816">
    <property type="entry name" value="Flavodoxin_dom"/>
</dbReference>
<proteinExistence type="predicted"/>
<evidence type="ECO:0000259" key="1">
    <source>
        <dbReference type="Pfam" id="PF12724"/>
    </source>
</evidence>
<gene>
    <name evidence="2" type="ORF">H9809_08405</name>
</gene>
<sequence>MNIIILYQSVTGFTKQYAVWIAEELGCRAVSQKEADKKEVESADLVLFGGWIMGGKIVGLEDLKKWKVKKQVVFGVGSMPEELVDTLSMKVQNHLEEIPFFYMPGGLRFEKLNLFIRGVLKVMKIFMTKKEDKTPQEQFMAGALATSFDYTDRRYIEDLVNYVRRNDVCPCPERVYLSAKKISS</sequence>
<dbReference type="Gene3D" id="3.40.50.360">
    <property type="match status" value="1"/>
</dbReference>
<reference evidence="2" key="2">
    <citation type="submission" date="2021-04" db="EMBL/GenBank/DDBJ databases">
        <authorList>
            <person name="Gilroy R."/>
        </authorList>
    </citation>
    <scope>NUCLEOTIDE SEQUENCE</scope>
    <source>
        <strain evidence="2">1068</strain>
    </source>
</reference>
<name>A0A9D2JU09_9FIRM</name>
<feature type="domain" description="Flavodoxin" evidence="1">
    <location>
        <begin position="4"/>
        <end position="132"/>
    </location>
</feature>
<dbReference type="Pfam" id="PF12724">
    <property type="entry name" value="Flavodoxin_5"/>
    <property type="match status" value="1"/>
</dbReference>
<organism evidence="2 3">
    <name type="scientific">Candidatus Blautia pullicola</name>
    <dbReference type="NCBI Taxonomy" id="2838498"/>
    <lineage>
        <taxon>Bacteria</taxon>
        <taxon>Bacillati</taxon>
        <taxon>Bacillota</taxon>
        <taxon>Clostridia</taxon>
        <taxon>Lachnospirales</taxon>
        <taxon>Lachnospiraceae</taxon>
        <taxon>Blautia</taxon>
    </lineage>
</organism>